<dbReference type="EMBL" id="CAGKOT010000071">
    <property type="protein sequence ID" value="CAB5391030.1"/>
    <property type="molecule type" value="Genomic_DNA"/>
</dbReference>
<evidence type="ECO:0000256" key="1">
    <source>
        <dbReference type="SAM" id="MobiDB-lite"/>
    </source>
</evidence>
<sequence>MIWPRDISIERNFPQLFISTHEEEVSTSQTGDYHENNKQNENTEPNVSVAMTEASCEMRRISTEEYNEDSSNLLQEGVLQLTKIGEVSEELSVLYNGDSSKLRIFKILFIVFNYSLLI</sequence>
<dbReference type="AlphaFoldDB" id="A0A916EIX3"/>
<accession>A0A916EIX3</accession>
<dbReference type="Proteomes" id="UP000684084">
    <property type="component" value="Unassembled WGS sequence"/>
</dbReference>
<proteinExistence type="predicted"/>
<feature type="region of interest" description="Disordered" evidence="1">
    <location>
        <begin position="24"/>
        <end position="47"/>
    </location>
</feature>
<reference evidence="2" key="1">
    <citation type="submission" date="2020-05" db="EMBL/GenBank/DDBJ databases">
        <authorList>
            <person name="Rincon C."/>
            <person name="Sanders R I."/>
            <person name="Robbins C."/>
            <person name="Chaturvedi A."/>
        </authorList>
    </citation>
    <scope>NUCLEOTIDE SEQUENCE</scope>
    <source>
        <strain evidence="2">CHB12</strain>
    </source>
</reference>
<comment type="caution">
    <text evidence="2">The sequence shown here is derived from an EMBL/GenBank/DDBJ whole genome shotgun (WGS) entry which is preliminary data.</text>
</comment>
<dbReference type="OrthoDB" id="2401413at2759"/>
<name>A0A916EIX3_9GLOM</name>
<organism evidence="2 3">
    <name type="scientific">Rhizophagus irregularis</name>
    <dbReference type="NCBI Taxonomy" id="588596"/>
    <lineage>
        <taxon>Eukaryota</taxon>
        <taxon>Fungi</taxon>
        <taxon>Fungi incertae sedis</taxon>
        <taxon>Mucoromycota</taxon>
        <taxon>Glomeromycotina</taxon>
        <taxon>Glomeromycetes</taxon>
        <taxon>Glomerales</taxon>
        <taxon>Glomeraceae</taxon>
        <taxon>Rhizophagus</taxon>
    </lineage>
</organism>
<gene>
    <name evidence="2" type="ORF">CHRIB12_LOCUS21775</name>
</gene>
<evidence type="ECO:0000313" key="2">
    <source>
        <dbReference type="EMBL" id="CAB5391030.1"/>
    </source>
</evidence>
<protein>
    <submittedName>
        <fullName evidence="2">Uncharacterized protein</fullName>
    </submittedName>
</protein>
<evidence type="ECO:0000313" key="3">
    <source>
        <dbReference type="Proteomes" id="UP000684084"/>
    </source>
</evidence>